<evidence type="ECO:0000313" key="3">
    <source>
        <dbReference type="EMBL" id="SEG67016.1"/>
    </source>
</evidence>
<gene>
    <name evidence="3" type="ORF">SAMN05444390_103101</name>
</gene>
<keyword evidence="4" id="KW-1185">Reference proteome</keyword>
<reference evidence="3 4" key="1">
    <citation type="submission" date="2016-10" db="EMBL/GenBank/DDBJ databases">
        <authorList>
            <person name="de Groot N.N."/>
        </authorList>
    </citation>
    <scope>NUCLEOTIDE SEQUENCE [LARGE SCALE GENOMIC DNA]</scope>
    <source>
        <strain evidence="3 4">DSM 22012</strain>
    </source>
</reference>
<dbReference type="PANTHER" id="PTHR30388:SF4">
    <property type="entry name" value="MOLYBDENUM COFACTOR INSERTION CHAPERONE PAOD"/>
    <property type="match status" value="1"/>
</dbReference>
<protein>
    <submittedName>
        <fullName evidence="3">Xanthine dehydrogenase accessory factor</fullName>
    </submittedName>
</protein>
<dbReference type="EMBL" id="FNVQ01000003">
    <property type="protein sequence ID" value="SEG67016.1"/>
    <property type="molecule type" value="Genomic_DNA"/>
</dbReference>
<feature type="domain" description="XdhC- CoxI" evidence="1">
    <location>
        <begin position="15"/>
        <end position="81"/>
    </location>
</feature>
<sequence>MQHLDLQVVEQAQEWLNVGETVWLCTVLSTFGSSPREPGSIMVARADGRHLGSLSGGCVEEDFLERLQAGEFHQRVRTERYGQRREDDRPQIQLPCGGILDVLIERLEPDDGNRRHLAELAAVMRGREQRLRRVSLADGSYSLSPLDNAGGDRVEVAADGVSVRMGPSLRLIIAGLSSVARPCAEFAVSLGYEVIVCEPREEEYRDFDLENVRLEKTLPSMFIAKPGNCHQQTAVVAMTHDPRIDDLAMIEAVRTDAFYIGVMGSRLTSDKRAARLLSTGGLSADQVERIHMPIGLALGSKTPAEIALAVMADVLRVQRGRDRNDL</sequence>
<name>A0A1H6C3R6_9GAMM</name>
<dbReference type="Gene3D" id="3.40.50.720">
    <property type="entry name" value="NAD(P)-binding Rossmann-like Domain"/>
    <property type="match status" value="1"/>
</dbReference>
<proteinExistence type="predicted"/>
<dbReference type="InterPro" id="IPR003777">
    <property type="entry name" value="XdhC_CoxI"/>
</dbReference>
<dbReference type="Proteomes" id="UP000236745">
    <property type="component" value="Unassembled WGS sequence"/>
</dbReference>
<dbReference type="InterPro" id="IPR027051">
    <property type="entry name" value="XdhC_Rossmann_dom"/>
</dbReference>
<dbReference type="InterPro" id="IPR052698">
    <property type="entry name" value="MoCofactor_Util/Proc"/>
</dbReference>
<feature type="domain" description="XdhC Rossmann" evidence="2">
    <location>
        <begin position="171"/>
        <end position="314"/>
    </location>
</feature>
<dbReference type="Pfam" id="PF13478">
    <property type="entry name" value="XdhC_C"/>
    <property type="match status" value="1"/>
</dbReference>
<dbReference type="Pfam" id="PF02625">
    <property type="entry name" value="XdhC_CoxI"/>
    <property type="match status" value="1"/>
</dbReference>
<evidence type="ECO:0000259" key="1">
    <source>
        <dbReference type="Pfam" id="PF02625"/>
    </source>
</evidence>
<dbReference type="PANTHER" id="PTHR30388">
    <property type="entry name" value="ALDEHYDE OXIDOREDUCTASE MOLYBDENUM COFACTOR ASSEMBLY PROTEIN"/>
    <property type="match status" value="1"/>
</dbReference>
<dbReference type="AlphaFoldDB" id="A0A1H6C3R6"/>
<organism evidence="3 4">
    <name type="scientific">Marinobacterium lutimaris</name>
    <dbReference type="NCBI Taxonomy" id="568106"/>
    <lineage>
        <taxon>Bacteria</taxon>
        <taxon>Pseudomonadati</taxon>
        <taxon>Pseudomonadota</taxon>
        <taxon>Gammaproteobacteria</taxon>
        <taxon>Oceanospirillales</taxon>
        <taxon>Oceanospirillaceae</taxon>
        <taxon>Marinobacterium</taxon>
    </lineage>
</organism>
<accession>A0A1H6C3R6</accession>
<dbReference type="RefSeq" id="WP_104003963.1">
    <property type="nucleotide sequence ID" value="NZ_FNVQ01000003.1"/>
</dbReference>
<evidence type="ECO:0000259" key="2">
    <source>
        <dbReference type="Pfam" id="PF13478"/>
    </source>
</evidence>
<evidence type="ECO:0000313" key="4">
    <source>
        <dbReference type="Proteomes" id="UP000236745"/>
    </source>
</evidence>
<dbReference type="OrthoDB" id="9815497at2"/>